<evidence type="ECO:0000256" key="3">
    <source>
        <dbReference type="ARBA" id="ARBA00012729"/>
    </source>
</evidence>
<accession>A0A2T2N7N4</accession>
<reference evidence="15 16" key="1">
    <citation type="journal article" date="2018" name="Front. Microbiol.">
        <title>Genome-Wide Analysis of Corynespora cassiicola Leaf Fall Disease Putative Effectors.</title>
        <authorList>
            <person name="Lopez D."/>
            <person name="Ribeiro S."/>
            <person name="Label P."/>
            <person name="Fumanal B."/>
            <person name="Venisse J.S."/>
            <person name="Kohler A."/>
            <person name="de Oliveira R.R."/>
            <person name="Labutti K."/>
            <person name="Lipzen A."/>
            <person name="Lail K."/>
            <person name="Bauer D."/>
            <person name="Ohm R.A."/>
            <person name="Barry K.W."/>
            <person name="Spatafora J."/>
            <person name="Grigoriev I.V."/>
            <person name="Martin F.M."/>
            <person name="Pujade-Renaud V."/>
        </authorList>
    </citation>
    <scope>NUCLEOTIDE SEQUENCE [LARGE SCALE GENOMIC DNA]</scope>
    <source>
        <strain evidence="15 16">Philippines</strain>
    </source>
</reference>
<evidence type="ECO:0000256" key="12">
    <source>
        <dbReference type="SAM" id="SignalP"/>
    </source>
</evidence>
<dbReference type="InterPro" id="IPR011583">
    <property type="entry name" value="Chitinase_II/V-like_cat"/>
</dbReference>
<evidence type="ECO:0000259" key="13">
    <source>
        <dbReference type="PROSITE" id="PS50941"/>
    </source>
</evidence>
<evidence type="ECO:0000256" key="2">
    <source>
        <dbReference type="ARBA" id="ARBA00008682"/>
    </source>
</evidence>
<gene>
    <name evidence="15" type="ORF">BS50DRAFT_625344</name>
</gene>
<dbReference type="EMBL" id="KZ678144">
    <property type="protein sequence ID" value="PSN61471.1"/>
    <property type="molecule type" value="Genomic_DNA"/>
</dbReference>
<dbReference type="PANTHER" id="PTHR11177">
    <property type="entry name" value="CHITINASE"/>
    <property type="match status" value="1"/>
</dbReference>
<proteinExistence type="inferred from homology"/>
<dbReference type="GO" id="GO:0000272">
    <property type="term" value="P:polysaccharide catabolic process"/>
    <property type="evidence" value="ECO:0007669"/>
    <property type="project" value="UniProtKB-KW"/>
</dbReference>
<feature type="chain" id="PRO_5015617392" description="chitinase" evidence="12">
    <location>
        <begin position="31"/>
        <end position="1920"/>
    </location>
</feature>
<dbReference type="PROSITE" id="PS51910">
    <property type="entry name" value="GH18_2"/>
    <property type="match status" value="1"/>
</dbReference>
<dbReference type="InterPro" id="IPR017853">
    <property type="entry name" value="GH"/>
</dbReference>
<keyword evidence="10" id="KW-1015">Disulfide bond</keyword>
<dbReference type="Pfam" id="PF00187">
    <property type="entry name" value="Chitin_bind_1"/>
    <property type="match status" value="1"/>
</dbReference>
<dbReference type="InterPro" id="IPR001223">
    <property type="entry name" value="Glyco_hydro18_cat"/>
</dbReference>
<keyword evidence="6" id="KW-0146">Chitin degradation</keyword>
<evidence type="ECO:0000256" key="5">
    <source>
        <dbReference type="ARBA" id="ARBA00022801"/>
    </source>
</evidence>
<evidence type="ECO:0000256" key="7">
    <source>
        <dbReference type="ARBA" id="ARBA00023277"/>
    </source>
</evidence>
<dbReference type="Gene3D" id="3.30.60.10">
    <property type="entry name" value="Endochitinase-like"/>
    <property type="match status" value="1"/>
</dbReference>
<keyword evidence="9" id="KW-0624">Polysaccharide degradation</keyword>
<evidence type="ECO:0000313" key="16">
    <source>
        <dbReference type="Proteomes" id="UP000240883"/>
    </source>
</evidence>
<evidence type="ECO:0000259" key="14">
    <source>
        <dbReference type="PROSITE" id="PS51910"/>
    </source>
</evidence>
<dbReference type="InterPro" id="IPR001002">
    <property type="entry name" value="Chitin-bd_1"/>
</dbReference>
<organism evidence="15 16">
    <name type="scientific">Corynespora cassiicola Philippines</name>
    <dbReference type="NCBI Taxonomy" id="1448308"/>
    <lineage>
        <taxon>Eukaryota</taxon>
        <taxon>Fungi</taxon>
        <taxon>Dikarya</taxon>
        <taxon>Ascomycota</taxon>
        <taxon>Pezizomycotina</taxon>
        <taxon>Dothideomycetes</taxon>
        <taxon>Pleosporomycetidae</taxon>
        <taxon>Pleosporales</taxon>
        <taxon>Corynesporascaceae</taxon>
        <taxon>Corynespora</taxon>
    </lineage>
</organism>
<keyword evidence="8 11" id="KW-0326">Glycosidase</keyword>
<comment type="similarity">
    <text evidence="2">Belongs to the glycosyl hydrolase 18 family. Chitinase class V subfamily.</text>
</comment>
<dbReference type="SMART" id="SM00270">
    <property type="entry name" value="ChtBD1"/>
    <property type="match status" value="2"/>
</dbReference>
<name>A0A2T2N7N4_CORCC</name>
<protein>
    <recommendedName>
        <fullName evidence="3">chitinase</fullName>
        <ecNumber evidence="3">3.2.1.14</ecNumber>
    </recommendedName>
</protein>
<dbReference type="PROSITE" id="PS00026">
    <property type="entry name" value="CHIT_BIND_I_1"/>
    <property type="match status" value="1"/>
</dbReference>
<dbReference type="InterPro" id="IPR036861">
    <property type="entry name" value="Endochitinase-like_sf"/>
</dbReference>
<dbReference type="SUPFAM" id="SSF51445">
    <property type="entry name" value="(Trans)glycosidases"/>
    <property type="match status" value="1"/>
</dbReference>
<comment type="caution">
    <text evidence="10">Lacks conserved residue(s) required for the propagation of feature annotation.</text>
</comment>
<keyword evidence="16" id="KW-1185">Reference proteome</keyword>
<dbReference type="Gene3D" id="3.10.50.10">
    <property type="match status" value="1"/>
</dbReference>
<dbReference type="Gene3D" id="3.20.20.80">
    <property type="entry name" value="Glycosidases"/>
    <property type="match status" value="1"/>
</dbReference>
<evidence type="ECO:0000256" key="9">
    <source>
        <dbReference type="ARBA" id="ARBA00023326"/>
    </source>
</evidence>
<evidence type="ECO:0000256" key="1">
    <source>
        <dbReference type="ARBA" id="ARBA00000822"/>
    </source>
</evidence>
<dbReference type="Pfam" id="PF00704">
    <property type="entry name" value="Glyco_hydro_18"/>
    <property type="match status" value="1"/>
</dbReference>
<dbReference type="InterPro" id="IPR029070">
    <property type="entry name" value="Chitinase_insertion_sf"/>
</dbReference>
<comment type="catalytic activity">
    <reaction evidence="1">
        <text>Random endo-hydrolysis of N-acetyl-beta-D-glucosaminide (1-&gt;4)-beta-linkages in chitin and chitodextrins.</text>
        <dbReference type="EC" id="3.2.1.14"/>
    </reaction>
</comment>
<dbReference type="EC" id="3.2.1.14" evidence="3"/>
<dbReference type="PROSITE" id="PS01095">
    <property type="entry name" value="GH18_1"/>
    <property type="match status" value="1"/>
</dbReference>
<evidence type="ECO:0000256" key="10">
    <source>
        <dbReference type="PROSITE-ProRule" id="PRU00261"/>
    </source>
</evidence>
<keyword evidence="12" id="KW-0732">Signal</keyword>
<evidence type="ECO:0000256" key="11">
    <source>
        <dbReference type="RuleBase" id="RU000489"/>
    </source>
</evidence>
<keyword evidence="4 10" id="KW-0147">Chitin-binding</keyword>
<evidence type="ECO:0000256" key="4">
    <source>
        <dbReference type="ARBA" id="ARBA00022669"/>
    </source>
</evidence>
<feature type="domain" description="GH18" evidence="14">
    <location>
        <begin position="134"/>
        <end position="486"/>
    </location>
</feature>
<keyword evidence="7" id="KW-0119">Carbohydrate metabolism</keyword>
<keyword evidence="5 11" id="KW-0378">Hydrolase</keyword>
<feature type="disulfide bond" evidence="10">
    <location>
        <begin position="90"/>
        <end position="104"/>
    </location>
</feature>
<dbReference type="OrthoDB" id="73875at2759"/>
<dbReference type="STRING" id="1448308.A0A2T2N7N4"/>
<evidence type="ECO:0000256" key="8">
    <source>
        <dbReference type="ARBA" id="ARBA00023295"/>
    </source>
</evidence>
<dbReference type="SUPFAM" id="SSF54556">
    <property type="entry name" value="Chitinase insertion domain"/>
    <property type="match status" value="1"/>
</dbReference>
<dbReference type="InterPro" id="IPR050314">
    <property type="entry name" value="Glycosyl_Hydrlase_18"/>
</dbReference>
<dbReference type="SUPFAM" id="SSF57016">
    <property type="entry name" value="Plant lectins/antimicrobial peptides"/>
    <property type="match status" value="1"/>
</dbReference>
<dbReference type="SMART" id="SM00636">
    <property type="entry name" value="Glyco_18"/>
    <property type="match status" value="1"/>
</dbReference>
<sequence>MRPSRQGWAELAFPLVLLVLLFCVVQLTTAQQDAPCNALEPCKSGCCSSKGKCGFGPEFCKEGCQGTCNATSECGQYALPGQFDCPLNVCCSKHGYCGFDSDFCNSECQNKDKSQCGPVPREECSESTDAMSADVRIAYYGAWTAERSCDAMQPENIPAGVLTHINVAFEFISEDHEITDEVGHIVGRVSRLKNIYPGLRVNIALGGWVFNDPPTQTRFSDMSSTRENRRKFILSLIRYMKKYALDGVDLDWEYPVADDRGGIPADYKNFVSLCDEIKATFNLIDPGWELTLTLPASYWYLKGFDVKALEDTVDWFNVMTYDIHGLWDQHNIWTGPFLKGHTNLTEIEDGLDLLWRNGVSPDKVVMGFGFYGRGFTMSDTQCSTPPNCLFDGPSFAGDCTNEPGILSYNEVLSKEGELGGKVSYDEASSVKWMVYGSNQWISYDDAESFQRKVKYMFSRCLRGLMIWELGLDTANNDALIGLFGEDAVTAGKRDTSLNPAERERLAFDLSAFTGQNCYLPKSCTDGENESDDSKCAAGYSTVAVGHSLTQDNYLNYTICEQGEFRRVCCPTKAKPKNCEWVGESGGLGLLFGCRRGCGDSQFELQTDYWKDPYGNDACLFGQRSLCCDSTDVLDKCKWTSDCDWTSDDNGLCKSGETEVARRFDQDNGERCKVQTGMGNGGNQGPITHENFRSFCCPKDDELEDCKWANDPDYFRGKWDGDFWKCPDNPKDDDRCTDVGKCWVNECFAGSVKVTSALVPPTILELAEKPNFAGCASGWDEETRESNKVSLCCAPPSRFTKDWPVNPAWLWADAFDDEDDDVTWEWANNFGNNHADKTPNNLEEDPGDDPYGFVMLDGPPGSIAKSFSTQFTVVTESEPVNVVARSFVTTNQTQLDATFDHAEEDLLVYCNYPHDSHHCNEVFYKGAVDTIIKLPNHVGEGPWARVVSMEKEHQPAELPSWAIKKRQLAGHDRYGLYRLKIDYNFNLIKREDGPVNMRVDYTNLQDYWDDVTDEAPSNGKHRRSDDPFQSTMSYNDWRSRVDKAKVASYATDHDEFDVAAKGKATFRKRDAPPASFGSKNGVQMERRWWGKFVAWLEKITTLTKEGAGNLPMGLSKVFNIYSGRLQCVNPSGVTFNAGLDITADVRLQMGTRYAYYFSGTVVPPHIIDTYVFLGAQPSIYAGIDISGNAELSYTSEVKKLISTITYPGLSIKGIATVGPSLDLLGQIYGKVTVAGNMKVGAKYTMDPIEMYMPNDDQTRQKASNKIDFSKDAGLQPVFEAGVRASVGLELRVTPRINCGIRVGGDIGPSKEPLVLAQVAVYMNTTLYFEAYATAETNGRTSNWEYGFKVELWWRVVLDADAQLYLYGSWKSDEFVVVDWQTVPIWDYVAKSSPSGSRARALDGGSWLASEEALPNPIFGKAYISVPTYQSPDVKALESMEGFPNGTHRAFGSHGLHDHAKFHKRKALGVLLNETEVSTLVSRAEKGEENEFMLGDFKCTTGPSACDSPIIHERALDPFRPRSWLPTTKGLERRATADCPARIPRLFYNCIGNLADTRLVGPNGAVTVPGICTSVRRYLTNHGINNDQYFLNFDPSFRAKRNREVCGGNRNPCKGDTGDNARWKTTLGGDWNTDSKNIIGSCDEFPFASTEEGGAGYDGTLASGNALGATATCAGIPQQNLQGNCNGLMNLIETDVDYFNDRQNPNPGRSTWYKWDENDWTRVPGMTRNLPQGGTARQRWARYTSDQPFKINSNKQEDRSLSWHHRRNFTLFLLNNRLGGQASFPDEAFSSGRIPGGAVTTVNDQAWIMCAVSLRGQSRFRFTRDYNGFCWDGTSQEQTFSFANPNGNQPVYRNVYFSCKIDFTGSPFNGRSRKRQEPIGYFGGEPIYGVSPSKDTKTIIVDVPIDQTLADARQAFPLTYED</sequence>
<evidence type="ECO:0000313" key="15">
    <source>
        <dbReference type="EMBL" id="PSN61471.1"/>
    </source>
</evidence>
<dbReference type="InterPro" id="IPR001579">
    <property type="entry name" value="Glyco_hydro_18_chit_AS"/>
</dbReference>
<dbReference type="PROSITE" id="PS50941">
    <property type="entry name" value="CHIT_BIND_I_2"/>
    <property type="match status" value="1"/>
</dbReference>
<feature type="signal peptide" evidence="12">
    <location>
        <begin position="1"/>
        <end position="30"/>
    </location>
</feature>
<evidence type="ECO:0000256" key="6">
    <source>
        <dbReference type="ARBA" id="ARBA00023024"/>
    </source>
</evidence>
<feature type="disulfide bond" evidence="10">
    <location>
        <begin position="85"/>
        <end position="97"/>
    </location>
</feature>
<dbReference type="InterPro" id="IPR018371">
    <property type="entry name" value="Chitin-binding_1_CS"/>
</dbReference>
<dbReference type="GO" id="GO:0008843">
    <property type="term" value="F:endochitinase activity"/>
    <property type="evidence" value="ECO:0007669"/>
    <property type="project" value="UniProtKB-EC"/>
</dbReference>
<dbReference type="Proteomes" id="UP000240883">
    <property type="component" value="Unassembled WGS sequence"/>
</dbReference>
<feature type="domain" description="Chitin-binding type-1" evidence="13">
    <location>
        <begin position="71"/>
        <end position="118"/>
    </location>
</feature>
<dbReference type="GO" id="GO:0006032">
    <property type="term" value="P:chitin catabolic process"/>
    <property type="evidence" value="ECO:0007669"/>
    <property type="project" value="UniProtKB-KW"/>
</dbReference>
<dbReference type="CDD" id="cd00035">
    <property type="entry name" value="ChtBD1"/>
    <property type="match status" value="1"/>
</dbReference>
<dbReference type="GO" id="GO:0008061">
    <property type="term" value="F:chitin binding"/>
    <property type="evidence" value="ECO:0007669"/>
    <property type="project" value="UniProtKB-UniRule"/>
</dbReference>
<dbReference type="PANTHER" id="PTHR11177:SF402">
    <property type="entry name" value="CHITINASE"/>
    <property type="match status" value="1"/>
</dbReference>